<name>A0A916SBY7_9BURK</name>
<protein>
    <recommendedName>
        <fullName evidence="5">Tripartite-type tricarboxylate transporter, receptor component TctC</fullName>
    </recommendedName>
</protein>
<feature type="signal peptide" evidence="2">
    <location>
        <begin position="1"/>
        <end position="26"/>
    </location>
</feature>
<comment type="similarity">
    <text evidence="1">Belongs to the UPF0065 (bug) family.</text>
</comment>
<dbReference type="Proteomes" id="UP000620596">
    <property type="component" value="Unassembled WGS sequence"/>
</dbReference>
<dbReference type="PIRSF" id="PIRSF017082">
    <property type="entry name" value="YflP"/>
    <property type="match status" value="1"/>
</dbReference>
<dbReference type="CDD" id="cd13578">
    <property type="entry name" value="PBP2_Bug27"/>
    <property type="match status" value="1"/>
</dbReference>
<accession>A0A916SBY7</accession>
<keyword evidence="4" id="KW-1185">Reference proteome</keyword>
<reference evidence="3" key="1">
    <citation type="journal article" date="2014" name="Int. J. Syst. Evol. Microbiol.">
        <title>Complete genome sequence of Corynebacterium casei LMG S-19264T (=DSM 44701T), isolated from a smear-ripened cheese.</title>
        <authorList>
            <consortium name="US DOE Joint Genome Institute (JGI-PGF)"/>
            <person name="Walter F."/>
            <person name="Albersmeier A."/>
            <person name="Kalinowski J."/>
            <person name="Ruckert C."/>
        </authorList>
    </citation>
    <scope>NUCLEOTIDE SEQUENCE</scope>
    <source>
        <strain evidence="3">CGMCC 1.15322</strain>
    </source>
</reference>
<evidence type="ECO:0000256" key="1">
    <source>
        <dbReference type="ARBA" id="ARBA00006987"/>
    </source>
</evidence>
<comment type="caution">
    <text evidence="3">The sequence shown here is derived from an EMBL/GenBank/DDBJ whole genome shotgun (WGS) entry which is preliminary data.</text>
</comment>
<dbReference type="AlphaFoldDB" id="A0A916SBY7"/>
<organism evidence="3 4">
    <name type="scientific">Polaromonas eurypsychrophila</name>
    <dbReference type="NCBI Taxonomy" id="1614635"/>
    <lineage>
        <taxon>Bacteria</taxon>
        <taxon>Pseudomonadati</taxon>
        <taxon>Pseudomonadota</taxon>
        <taxon>Betaproteobacteria</taxon>
        <taxon>Burkholderiales</taxon>
        <taxon>Comamonadaceae</taxon>
        <taxon>Polaromonas</taxon>
    </lineage>
</organism>
<evidence type="ECO:0000313" key="3">
    <source>
        <dbReference type="EMBL" id="GGA92028.1"/>
    </source>
</evidence>
<dbReference type="PANTHER" id="PTHR42928:SF5">
    <property type="entry name" value="BLR1237 PROTEIN"/>
    <property type="match status" value="1"/>
</dbReference>
<dbReference type="EMBL" id="BMIG01000003">
    <property type="protein sequence ID" value="GGA92028.1"/>
    <property type="molecule type" value="Genomic_DNA"/>
</dbReference>
<proteinExistence type="inferred from homology"/>
<sequence length="325" mass="34204">MKRSFLKSLGRSVLAATLFCCGAAMAQDYPTQSIRLVVPFPPAGVADILGRMVSQRLATPYGQSIVVDNRPGASGHLGAQVVSKAPPDGYTLMVGTIGIHAAYASYSKLNYSPASELQPIMILGEAPNIVLVPANSPFKTFPELLAFARANPGKLNYASAGPGSSVHMVTALFELESGTRMNHVPYKGSGPALIDLIGGQVDLMFDNMSSSVPHIQSGKLRALAVTSAKRNANLPNVPTIAESGVPAYAGTSWWTLAAPAGTPPAVIDKLNRDVLRVVATPDAQKQLAALGVTITPNTPAEAQAYFKSETQKWGRVIEAAKLKLD</sequence>
<dbReference type="Pfam" id="PF03401">
    <property type="entry name" value="TctC"/>
    <property type="match status" value="1"/>
</dbReference>
<dbReference type="Gene3D" id="3.40.190.10">
    <property type="entry name" value="Periplasmic binding protein-like II"/>
    <property type="match status" value="1"/>
</dbReference>
<dbReference type="SUPFAM" id="SSF53850">
    <property type="entry name" value="Periplasmic binding protein-like II"/>
    <property type="match status" value="1"/>
</dbReference>
<dbReference type="RefSeq" id="WP_188707366.1">
    <property type="nucleotide sequence ID" value="NZ_BMIG01000003.1"/>
</dbReference>
<dbReference type="InterPro" id="IPR042100">
    <property type="entry name" value="Bug_dom1"/>
</dbReference>
<dbReference type="Gene3D" id="3.40.190.150">
    <property type="entry name" value="Bordetella uptake gene, domain 1"/>
    <property type="match status" value="1"/>
</dbReference>
<reference evidence="3" key="2">
    <citation type="submission" date="2020-09" db="EMBL/GenBank/DDBJ databases">
        <authorList>
            <person name="Sun Q."/>
            <person name="Zhou Y."/>
        </authorList>
    </citation>
    <scope>NUCLEOTIDE SEQUENCE</scope>
    <source>
        <strain evidence="3">CGMCC 1.15322</strain>
    </source>
</reference>
<evidence type="ECO:0000313" key="4">
    <source>
        <dbReference type="Proteomes" id="UP000620596"/>
    </source>
</evidence>
<gene>
    <name evidence="3" type="ORF">GCM10011496_11260</name>
</gene>
<evidence type="ECO:0008006" key="5">
    <source>
        <dbReference type="Google" id="ProtNLM"/>
    </source>
</evidence>
<feature type="chain" id="PRO_5037264956" description="Tripartite-type tricarboxylate transporter, receptor component TctC" evidence="2">
    <location>
        <begin position="27"/>
        <end position="325"/>
    </location>
</feature>
<dbReference type="PANTHER" id="PTHR42928">
    <property type="entry name" value="TRICARBOXYLATE-BINDING PROTEIN"/>
    <property type="match status" value="1"/>
</dbReference>
<keyword evidence="2" id="KW-0732">Signal</keyword>
<dbReference type="InterPro" id="IPR005064">
    <property type="entry name" value="BUG"/>
</dbReference>
<evidence type="ECO:0000256" key="2">
    <source>
        <dbReference type="SAM" id="SignalP"/>
    </source>
</evidence>